<evidence type="ECO:0000256" key="3">
    <source>
        <dbReference type="ARBA" id="ARBA00022801"/>
    </source>
</evidence>
<dbReference type="RefSeq" id="WP_070980817.1">
    <property type="nucleotide sequence ID" value="NZ_CP043420.1"/>
</dbReference>
<dbReference type="InterPro" id="IPR003180">
    <property type="entry name" value="MPG"/>
</dbReference>
<dbReference type="NCBIfam" id="TIGR00567">
    <property type="entry name" value="3mg"/>
    <property type="match status" value="1"/>
</dbReference>
<evidence type="ECO:0000256" key="2">
    <source>
        <dbReference type="ARBA" id="ARBA00022763"/>
    </source>
</evidence>
<protein>
    <recommendedName>
        <fullName evidence="5">Putative 3-methyladenine DNA glycosylase</fullName>
        <ecNumber evidence="5">3.2.2.-</ecNumber>
    </recommendedName>
</protein>
<keyword evidence="2 5" id="KW-0227">DNA damage</keyword>
<dbReference type="CDD" id="cd00540">
    <property type="entry name" value="AAG"/>
    <property type="match status" value="1"/>
</dbReference>
<dbReference type="SUPFAM" id="SSF50486">
    <property type="entry name" value="FMT C-terminal domain-like"/>
    <property type="match status" value="1"/>
</dbReference>
<keyword evidence="4 5" id="KW-0234">DNA repair</keyword>
<evidence type="ECO:0000313" key="7">
    <source>
        <dbReference type="Proteomes" id="UP000322553"/>
    </source>
</evidence>
<dbReference type="KEGG" id="kuy:FY550_01080"/>
<organism evidence="6 7">
    <name type="scientific">Kushneria phosphatilytica</name>
    <dbReference type="NCBI Taxonomy" id="657387"/>
    <lineage>
        <taxon>Bacteria</taxon>
        <taxon>Pseudomonadati</taxon>
        <taxon>Pseudomonadota</taxon>
        <taxon>Gammaproteobacteria</taxon>
        <taxon>Oceanospirillales</taxon>
        <taxon>Halomonadaceae</taxon>
        <taxon>Kushneria</taxon>
    </lineage>
</organism>
<dbReference type="EMBL" id="CP043420">
    <property type="protein sequence ID" value="QEL09861.1"/>
    <property type="molecule type" value="Genomic_DNA"/>
</dbReference>
<proteinExistence type="inferred from homology"/>
<dbReference type="GO" id="GO:0006284">
    <property type="term" value="P:base-excision repair"/>
    <property type="evidence" value="ECO:0007669"/>
    <property type="project" value="InterPro"/>
</dbReference>
<evidence type="ECO:0000313" key="6">
    <source>
        <dbReference type="EMBL" id="QEL09861.1"/>
    </source>
</evidence>
<dbReference type="Pfam" id="PF02245">
    <property type="entry name" value="Pur_DNA_glyco"/>
    <property type="match status" value="1"/>
</dbReference>
<dbReference type="InterPro" id="IPR036995">
    <property type="entry name" value="MPG_sf"/>
</dbReference>
<keyword evidence="7" id="KW-1185">Reference proteome</keyword>
<comment type="similarity">
    <text evidence="1 5">Belongs to the DNA glycosylase MPG family.</text>
</comment>
<dbReference type="Proteomes" id="UP000322553">
    <property type="component" value="Chromosome"/>
</dbReference>
<dbReference type="GO" id="GO:0003677">
    <property type="term" value="F:DNA binding"/>
    <property type="evidence" value="ECO:0007669"/>
    <property type="project" value="InterPro"/>
</dbReference>
<dbReference type="Gene3D" id="3.10.300.10">
    <property type="entry name" value="Methylpurine-DNA glycosylase (MPG)"/>
    <property type="match status" value="1"/>
</dbReference>
<evidence type="ECO:0000256" key="4">
    <source>
        <dbReference type="ARBA" id="ARBA00023204"/>
    </source>
</evidence>
<evidence type="ECO:0000256" key="5">
    <source>
        <dbReference type="HAMAP-Rule" id="MF_00527"/>
    </source>
</evidence>
<dbReference type="OrthoDB" id="9794313at2"/>
<dbReference type="GO" id="GO:0003905">
    <property type="term" value="F:alkylbase DNA N-glycosylase activity"/>
    <property type="evidence" value="ECO:0007669"/>
    <property type="project" value="InterPro"/>
</dbReference>
<dbReference type="EC" id="3.2.2.-" evidence="5"/>
<dbReference type="STRING" id="657387.BH688_14115"/>
<dbReference type="HAMAP" id="MF_00527">
    <property type="entry name" value="3MGH"/>
    <property type="match status" value="1"/>
</dbReference>
<reference evidence="6 7" key="1">
    <citation type="submission" date="2019-08" db="EMBL/GenBank/DDBJ databases">
        <title>Complete genome sequence of Kushneria sp. YCWA18, a halophilic phosphate-solubilizing bacterium isolated from Daqiao saltern in China.</title>
        <authorList>
            <person name="Du G.-X."/>
            <person name="Qu L.-Y."/>
        </authorList>
    </citation>
    <scope>NUCLEOTIDE SEQUENCE [LARGE SCALE GENOMIC DNA]</scope>
    <source>
        <strain evidence="6 7">YCWA18</strain>
    </source>
</reference>
<dbReference type="AlphaFoldDB" id="A0A1S1NSV9"/>
<dbReference type="PANTHER" id="PTHR10429">
    <property type="entry name" value="DNA-3-METHYLADENINE GLYCOSYLASE"/>
    <property type="match status" value="1"/>
</dbReference>
<accession>A0A1S1NSV9</accession>
<name>A0A1S1NSV9_9GAMM</name>
<evidence type="ECO:0000256" key="1">
    <source>
        <dbReference type="ARBA" id="ARBA00009232"/>
    </source>
</evidence>
<keyword evidence="3 5" id="KW-0378">Hydrolase</keyword>
<sequence length="199" mass="21369">MVDVATLRGRALGTAFFDRDPDRIARDLLGHELVHDSADGLLVGRITETEAYGTEADSACYAARGSRRRHATIYGPPGHGHVYCVYGHTLLNVVVAPEGTPGAVLIRAVTPLAGKALMVARRSGRSGRELANGPGKLTRAMGIERACFDRADLCCQGALFFTAGEPITECAVTTGPRIGIDYADPIDRDAPRRFRLIDH</sequence>
<dbReference type="PANTHER" id="PTHR10429:SF0">
    <property type="entry name" value="DNA-3-METHYLADENINE GLYCOSYLASE"/>
    <property type="match status" value="1"/>
</dbReference>
<dbReference type="InterPro" id="IPR011034">
    <property type="entry name" value="Formyl_transferase-like_C_sf"/>
</dbReference>
<gene>
    <name evidence="6" type="ORF">FY550_01080</name>
</gene>